<organism evidence="3 4">
    <name type="scientific">Parascaris univalens</name>
    <name type="common">Nematode worm</name>
    <dbReference type="NCBI Taxonomy" id="6257"/>
    <lineage>
        <taxon>Eukaryota</taxon>
        <taxon>Metazoa</taxon>
        <taxon>Ecdysozoa</taxon>
        <taxon>Nematoda</taxon>
        <taxon>Chromadorea</taxon>
        <taxon>Rhabditida</taxon>
        <taxon>Spirurina</taxon>
        <taxon>Ascaridomorpha</taxon>
        <taxon>Ascaridoidea</taxon>
        <taxon>Ascarididae</taxon>
        <taxon>Parascaris</taxon>
    </lineage>
</organism>
<accession>A0A915B836</accession>
<reference evidence="4" key="1">
    <citation type="submission" date="2022-11" db="UniProtKB">
        <authorList>
            <consortium name="WormBaseParasite"/>
        </authorList>
    </citation>
    <scope>IDENTIFICATION</scope>
</reference>
<keyword evidence="3" id="KW-1185">Reference proteome</keyword>
<feature type="region of interest" description="Disordered" evidence="1">
    <location>
        <begin position="277"/>
        <end position="321"/>
    </location>
</feature>
<protein>
    <submittedName>
        <fullName evidence="4">Uncharacterized protein</fullName>
    </submittedName>
</protein>
<feature type="chain" id="PRO_5037725480" evidence="2">
    <location>
        <begin position="22"/>
        <end position="321"/>
    </location>
</feature>
<evidence type="ECO:0000313" key="3">
    <source>
        <dbReference type="Proteomes" id="UP000887569"/>
    </source>
</evidence>
<dbReference type="Proteomes" id="UP000887569">
    <property type="component" value="Unplaced"/>
</dbReference>
<evidence type="ECO:0000256" key="1">
    <source>
        <dbReference type="SAM" id="MobiDB-lite"/>
    </source>
</evidence>
<keyword evidence="2" id="KW-0732">Signal</keyword>
<feature type="compositionally biased region" description="Acidic residues" evidence="1">
    <location>
        <begin position="116"/>
        <end position="133"/>
    </location>
</feature>
<feature type="region of interest" description="Disordered" evidence="1">
    <location>
        <begin position="26"/>
        <end position="53"/>
    </location>
</feature>
<feature type="compositionally biased region" description="Polar residues" evidence="1">
    <location>
        <begin position="153"/>
        <end position="163"/>
    </location>
</feature>
<feature type="compositionally biased region" description="Basic residues" evidence="1">
    <location>
        <begin position="277"/>
        <end position="286"/>
    </location>
</feature>
<name>A0A915B836_PARUN</name>
<feature type="region of interest" description="Disordered" evidence="1">
    <location>
        <begin position="69"/>
        <end position="163"/>
    </location>
</feature>
<feature type="compositionally biased region" description="Low complexity" evidence="1">
    <location>
        <begin position="303"/>
        <end position="313"/>
    </location>
</feature>
<feature type="signal peptide" evidence="2">
    <location>
        <begin position="1"/>
        <end position="21"/>
    </location>
</feature>
<evidence type="ECO:0000313" key="4">
    <source>
        <dbReference type="WBParaSite" id="PgR028_g069_t01"/>
    </source>
</evidence>
<dbReference type="WBParaSite" id="PgR028_g069_t01">
    <property type="protein sequence ID" value="PgR028_g069_t01"/>
    <property type="gene ID" value="PgR028_g069"/>
</dbReference>
<feature type="compositionally biased region" description="Basic and acidic residues" evidence="1">
    <location>
        <begin position="287"/>
        <end position="300"/>
    </location>
</feature>
<dbReference type="AlphaFoldDB" id="A0A915B836"/>
<feature type="compositionally biased region" description="Acidic residues" evidence="1">
    <location>
        <begin position="143"/>
        <end position="152"/>
    </location>
</feature>
<feature type="compositionally biased region" description="Basic and acidic residues" evidence="1">
    <location>
        <begin position="69"/>
        <end position="81"/>
    </location>
</feature>
<proteinExistence type="predicted"/>
<sequence>MAAFHIMRIPLFMLLIITVRMEPQQLNGREKRQTQMDVENELEQTTTGEVNANEEKLIFEKEKDQENDYDDVTLRDIDKRSPGGHKRKSAQEGSAGIETSVNDITSTTEIIKETTDDGENEVENDANDTDANSDYDGQTSEQTSEEQNDDDSNNVTDASQSEVDLNSATENHAMMYINFCGFGFLQMKQMKRQKIGAYIQVENYEADFDVPNEESQTKRVMGTNDVGKREKRFWKQMRGMGVMNDNNDEWMNGMHRVGPQREVNLVDAVVIRVKRVSRAGSSHKKNKLNERRGSSNRGDDAADNANTNTSTNDEINAQNTR</sequence>
<evidence type="ECO:0000256" key="2">
    <source>
        <dbReference type="SAM" id="SignalP"/>
    </source>
</evidence>